<reference evidence="1" key="1">
    <citation type="submission" date="2022-03" db="EMBL/GenBank/DDBJ databases">
        <authorList>
            <person name="Alioto T."/>
            <person name="Alioto T."/>
            <person name="Gomez Garrido J."/>
        </authorList>
    </citation>
    <scope>NUCLEOTIDE SEQUENCE</scope>
</reference>
<sequence>MFYPILAKHLRKFIRLAEKTKKRRRSFSPEDDYNGSSEEDIPQFLRKKIFHLKMEIPVPLLLSLTTRRSNLSSNLFVIPWILVIRERKRLLLVNTLQT</sequence>
<gene>
    <name evidence="1" type="ORF">PECUL_23A009281</name>
</gene>
<proteinExistence type="predicted"/>
<organism evidence="1 2">
    <name type="scientific">Pelobates cultripes</name>
    <name type="common">Western spadefoot toad</name>
    <dbReference type="NCBI Taxonomy" id="61616"/>
    <lineage>
        <taxon>Eukaryota</taxon>
        <taxon>Metazoa</taxon>
        <taxon>Chordata</taxon>
        <taxon>Craniata</taxon>
        <taxon>Vertebrata</taxon>
        <taxon>Euteleostomi</taxon>
        <taxon>Amphibia</taxon>
        <taxon>Batrachia</taxon>
        <taxon>Anura</taxon>
        <taxon>Pelobatoidea</taxon>
        <taxon>Pelobatidae</taxon>
        <taxon>Pelobates</taxon>
    </lineage>
</organism>
<dbReference type="AlphaFoldDB" id="A0AAD1WIX7"/>
<dbReference type="EMBL" id="OW240918">
    <property type="protein sequence ID" value="CAH2307361.1"/>
    <property type="molecule type" value="Genomic_DNA"/>
</dbReference>
<keyword evidence="2" id="KW-1185">Reference proteome</keyword>
<evidence type="ECO:0000313" key="1">
    <source>
        <dbReference type="EMBL" id="CAH2307361.1"/>
    </source>
</evidence>
<evidence type="ECO:0000313" key="2">
    <source>
        <dbReference type="Proteomes" id="UP001295444"/>
    </source>
</evidence>
<accession>A0AAD1WIX7</accession>
<protein>
    <submittedName>
        <fullName evidence="1">Uncharacterized protein</fullName>
    </submittedName>
</protein>
<dbReference type="Proteomes" id="UP001295444">
    <property type="component" value="Chromosome 07"/>
</dbReference>
<name>A0AAD1WIX7_PELCU</name>